<dbReference type="SUPFAM" id="SSF58038">
    <property type="entry name" value="SNARE fusion complex"/>
    <property type="match status" value="1"/>
</dbReference>
<evidence type="ECO:0000313" key="10">
    <source>
        <dbReference type="Proteomes" id="UP000046393"/>
    </source>
</evidence>
<keyword evidence="3" id="KW-0813">Transport</keyword>
<evidence type="ECO:0000256" key="2">
    <source>
        <dbReference type="ARBA" id="ARBA00009063"/>
    </source>
</evidence>
<name>A0A0N5AZJ4_9BILA</name>
<dbReference type="STRING" id="451379.A0A0N5AZJ4"/>
<reference evidence="11" key="1">
    <citation type="submission" date="2017-02" db="UniProtKB">
        <authorList>
            <consortium name="WormBaseParasite"/>
        </authorList>
    </citation>
    <scope>IDENTIFICATION</scope>
</reference>
<organism evidence="10 11">
    <name type="scientific">Syphacia muris</name>
    <dbReference type="NCBI Taxonomy" id="451379"/>
    <lineage>
        <taxon>Eukaryota</taxon>
        <taxon>Metazoa</taxon>
        <taxon>Ecdysozoa</taxon>
        <taxon>Nematoda</taxon>
        <taxon>Chromadorea</taxon>
        <taxon>Rhabditida</taxon>
        <taxon>Spirurina</taxon>
        <taxon>Oxyuridomorpha</taxon>
        <taxon>Oxyuroidea</taxon>
        <taxon>Oxyuridae</taxon>
        <taxon>Syphacia</taxon>
    </lineage>
</organism>
<keyword evidence="7 8" id="KW-0472">Membrane</keyword>
<dbReference type="SMART" id="SM00397">
    <property type="entry name" value="t_SNARE"/>
    <property type="match status" value="1"/>
</dbReference>
<dbReference type="Proteomes" id="UP000046393">
    <property type="component" value="Unplaced"/>
</dbReference>
<accession>A0A0N5AZJ4</accession>
<evidence type="ECO:0000256" key="7">
    <source>
        <dbReference type="ARBA" id="ARBA00023136"/>
    </source>
</evidence>
<evidence type="ECO:0000259" key="9">
    <source>
        <dbReference type="PROSITE" id="PS50192"/>
    </source>
</evidence>
<keyword evidence="10" id="KW-1185">Reference proteome</keyword>
<comment type="subcellular location">
    <subcellularLocation>
        <location evidence="1">Membrane</location>
        <topology evidence="1">Single-pass type IV membrane protein</topology>
    </subcellularLocation>
</comment>
<dbReference type="GO" id="GO:0016020">
    <property type="term" value="C:membrane"/>
    <property type="evidence" value="ECO:0007669"/>
    <property type="project" value="UniProtKB-SubCell"/>
</dbReference>
<comment type="similarity">
    <text evidence="2">Belongs to the syntaxin family.</text>
</comment>
<dbReference type="PANTHER" id="PTHR12791">
    <property type="entry name" value="GOLGI SNARE BET1-RELATED"/>
    <property type="match status" value="1"/>
</dbReference>
<evidence type="ECO:0000256" key="6">
    <source>
        <dbReference type="ARBA" id="ARBA00023054"/>
    </source>
</evidence>
<dbReference type="FunFam" id="1.20.5.110:FF:000006">
    <property type="entry name" value="Syntaxin 6"/>
    <property type="match status" value="1"/>
</dbReference>
<feature type="domain" description="T-SNARE coiled-coil homology" evidence="9">
    <location>
        <begin position="27"/>
        <end position="89"/>
    </location>
</feature>
<dbReference type="AlphaFoldDB" id="A0A0N5AZJ4"/>
<keyword evidence="6" id="KW-0175">Coiled coil</keyword>
<dbReference type="Pfam" id="PF05739">
    <property type="entry name" value="SNARE"/>
    <property type="match status" value="1"/>
</dbReference>
<evidence type="ECO:0000313" key="11">
    <source>
        <dbReference type="WBParaSite" id="SMUV_0001041901-mRNA-1"/>
    </source>
</evidence>
<keyword evidence="4 8" id="KW-0812">Transmembrane</keyword>
<evidence type="ECO:0000256" key="3">
    <source>
        <dbReference type="ARBA" id="ARBA00022448"/>
    </source>
</evidence>
<proteinExistence type="inferred from homology"/>
<dbReference type="WBParaSite" id="SMUV_0001041901-mRNA-1">
    <property type="protein sequence ID" value="SMUV_0001041901-mRNA-1"/>
    <property type="gene ID" value="SMUV_0001041901"/>
</dbReference>
<protein>
    <submittedName>
        <fullName evidence="11">t-SNARE coiled-coil homology domain-containing protein</fullName>
    </submittedName>
</protein>
<dbReference type="CDD" id="cd15851">
    <property type="entry name" value="SNARE_Syntaxin6"/>
    <property type="match status" value="1"/>
</dbReference>
<sequence>MSSGGGYDYVLLNDSSEPSSSNGILEDRILREQDEDLEKVGASVHILKNMSHRIGDELEEQSAMLDELGTDMERAGTKLDGVMKKIAKVTNMDDDKRQWTAIFILSGILFFIILLFIIL</sequence>
<evidence type="ECO:0000256" key="5">
    <source>
        <dbReference type="ARBA" id="ARBA00022989"/>
    </source>
</evidence>
<keyword evidence="5 8" id="KW-1133">Transmembrane helix</keyword>
<evidence type="ECO:0000256" key="8">
    <source>
        <dbReference type="SAM" id="Phobius"/>
    </source>
</evidence>
<dbReference type="InterPro" id="IPR000727">
    <property type="entry name" value="T_SNARE_dom"/>
</dbReference>
<feature type="transmembrane region" description="Helical" evidence="8">
    <location>
        <begin position="99"/>
        <end position="118"/>
    </location>
</feature>
<evidence type="ECO:0000256" key="4">
    <source>
        <dbReference type="ARBA" id="ARBA00022692"/>
    </source>
</evidence>
<dbReference type="Gene3D" id="1.20.5.110">
    <property type="match status" value="1"/>
</dbReference>
<dbReference type="PROSITE" id="PS50192">
    <property type="entry name" value="T_SNARE"/>
    <property type="match status" value="1"/>
</dbReference>
<evidence type="ECO:0000256" key="1">
    <source>
        <dbReference type="ARBA" id="ARBA00004211"/>
    </source>
</evidence>